<feature type="signal peptide" evidence="1">
    <location>
        <begin position="1"/>
        <end position="17"/>
    </location>
</feature>
<feature type="chain" id="PRO_5030687911" evidence="1">
    <location>
        <begin position="18"/>
        <end position="187"/>
    </location>
</feature>
<dbReference type="InterPro" id="IPR007730">
    <property type="entry name" value="SPOR-like_dom"/>
</dbReference>
<gene>
    <name evidence="3" type="ORF">GT360_17110</name>
</gene>
<dbReference type="InterPro" id="IPR036680">
    <property type="entry name" value="SPOR-like_sf"/>
</dbReference>
<dbReference type="EMBL" id="CP047476">
    <property type="protein sequence ID" value="QIA65271.1"/>
    <property type="molecule type" value="Genomic_DNA"/>
</dbReference>
<dbReference type="PROSITE" id="PS51257">
    <property type="entry name" value="PROKAR_LIPOPROTEIN"/>
    <property type="match status" value="1"/>
</dbReference>
<dbReference type="Gene3D" id="3.30.70.1070">
    <property type="entry name" value="Sporulation related repeat"/>
    <property type="match status" value="1"/>
</dbReference>
<evidence type="ECO:0000313" key="3">
    <source>
        <dbReference type="EMBL" id="QIA65271.1"/>
    </source>
</evidence>
<dbReference type="GO" id="GO:0042834">
    <property type="term" value="F:peptidoglycan binding"/>
    <property type="evidence" value="ECO:0007669"/>
    <property type="project" value="InterPro"/>
</dbReference>
<evidence type="ECO:0000313" key="4">
    <source>
        <dbReference type="Proteomes" id="UP000464262"/>
    </source>
</evidence>
<evidence type="ECO:0000256" key="1">
    <source>
        <dbReference type="SAM" id="SignalP"/>
    </source>
</evidence>
<name>A0A7Z2T6K0_9VIBR</name>
<dbReference type="AlphaFoldDB" id="A0A7Z2T6K0"/>
<protein>
    <submittedName>
        <fullName evidence="3">SPOR domain-containing protein</fullName>
    </submittedName>
</protein>
<evidence type="ECO:0000259" key="2">
    <source>
        <dbReference type="PROSITE" id="PS51724"/>
    </source>
</evidence>
<dbReference type="PROSITE" id="PS51724">
    <property type="entry name" value="SPOR"/>
    <property type="match status" value="1"/>
</dbReference>
<sequence>MKKILLISLTSLLAACASDTYMTDVKSESFKEDYTVSKEVAIKEVEAKSANEERVVKMAPAQQEQKKVVKMQPEQQKKPVVITAPSEKQKAMNPRYGFTIQVAAVGTQAKVDEFARQLPATGQPVWENYKVVNGTKWYTVLYGDYATRKDAAKAASQLPSGIRSLKPFVKSIDEIKNSAYPTLNKLN</sequence>
<feature type="domain" description="SPOR" evidence="2">
    <location>
        <begin position="92"/>
        <end position="171"/>
    </location>
</feature>
<dbReference type="KEGG" id="vas:GT360_17110"/>
<dbReference type="Proteomes" id="UP000464262">
    <property type="component" value="Chromosome 2"/>
</dbReference>
<proteinExistence type="predicted"/>
<keyword evidence="4" id="KW-1185">Reference proteome</keyword>
<dbReference type="Pfam" id="PF05036">
    <property type="entry name" value="SPOR"/>
    <property type="match status" value="1"/>
</dbReference>
<dbReference type="RefSeq" id="WP_164650171.1">
    <property type="nucleotide sequence ID" value="NZ_CP047476.1"/>
</dbReference>
<accession>A0A7Z2T6K0</accession>
<organism evidence="3 4">
    <name type="scientific">Vibrio astriarenae</name>
    <dbReference type="NCBI Taxonomy" id="1481923"/>
    <lineage>
        <taxon>Bacteria</taxon>
        <taxon>Pseudomonadati</taxon>
        <taxon>Pseudomonadota</taxon>
        <taxon>Gammaproteobacteria</taxon>
        <taxon>Vibrionales</taxon>
        <taxon>Vibrionaceae</taxon>
        <taxon>Vibrio</taxon>
    </lineage>
</organism>
<keyword evidence="1" id="KW-0732">Signal</keyword>
<dbReference type="SUPFAM" id="SSF110997">
    <property type="entry name" value="Sporulation related repeat"/>
    <property type="match status" value="1"/>
</dbReference>
<reference evidence="3 4" key="1">
    <citation type="submission" date="2020-01" db="EMBL/GenBank/DDBJ databases">
        <title>Whole genome and functional gene identification of agarase of Vibrio HN897.</title>
        <authorList>
            <person name="Liu Y."/>
            <person name="Zhao Z."/>
        </authorList>
    </citation>
    <scope>NUCLEOTIDE SEQUENCE [LARGE SCALE GENOMIC DNA]</scope>
    <source>
        <strain evidence="3 4">HN897</strain>
    </source>
</reference>